<protein>
    <recommendedName>
        <fullName evidence="8">Zinc permease</fullName>
    </recommendedName>
</protein>
<comment type="subcellular location">
    <subcellularLocation>
        <location evidence="1">Membrane</location>
        <topology evidence="1">Multi-pass membrane protein</topology>
    </subcellularLocation>
</comment>
<sequence>MSILLFREKWAKRNSLKLICLSVGIFLGLIFFHLLPEAIILNSHALWFTLGGFLLFYLLESLMLLHSHSDVEATGERHHSFGALAVLGLSLHSAFDGLSIGIGFEVSESLGFLATFAVLAHKIPDGIAIASILFFAKELRRTVINYGILISSVTPIGTLLTLLFVQNVSEKIMGGLLAFSSGFFIYIAASDLIPQTHEERGFQNFLYILIGVGFMFLAKGLF</sequence>
<gene>
    <name evidence="6" type="ORF">A2042_09235</name>
</gene>
<evidence type="ECO:0000256" key="5">
    <source>
        <dbReference type="SAM" id="Phobius"/>
    </source>
</evidence>
<feature type="transmembrane region" description="Helical" evidence="5">
    <location>
        <begin position="41"/>
        <end position="59"/>
    </location>
</feature>
<feature type="transmembrane region" description="Helical" evidence="5">
    <location>
        <begin position="172"/>
        <end position="193"/>
    </location>
</feature>
<feature type="transmembrane region" description="Helical" evidence="5">
    <location>
        <begin position="110"/>
        <end position="136"/>
    </location>
</feature>
<organism evidence="6 7">
    <name type="scientific">Candidatus Schekmanbacteria bacterium GWA2_38_11</name>
    <dbReference type="NCBI Taxonomy" id="1817876"/>
    <lineage>
        <taxon>Bacteria</taxon>
        <taxon>Candidatus Schekmaniibacteriota</taxon>
    </lineage>
</organism>
<evidence type="ECO:0000256" key="1">
    <source>
        <dbReference type="ARBA" id="ARBA00004141"/>
    </source>
</evidence>
<dbReference type="AlphaFoldDB" id="A0A1F7RHU8"/>
<dbReference type="Pfam" id="PF02535">
    <property type="entry name" value="Zip"/>
    <property type="match status" value="1"/>
</dbReference>
<evidence type="ECO:0000313" key="6">
    <source>
        <dbReference type="EMBL" id="OGL41146.1"/>
    </source>
</evidence>
<proteinExistence type="predicted"/>
<reference evidence="6 7" key="1">
    <citation type="journal article" date="2016" name="Nat. Commun.">
        <title>Thousands of microbial genomes shed light on interconnected biogeochemical processes in an aquifer system.</title>
        <authorList>
            <person name="Anantharaman K."/>
            <person name="Brown C.T."/>
            <person name="Hug L.A."/>
            <person name="Sharon I."/>
            <person name="Castelle C.J."/>
            <person name="Probst A.J."/>
            <person name="Thomas B.C."/>
            <person name="Singh A."/>
            <person name="Wilkins M.J."/>
            <person name="Karaoz U."/>
            <person name="Brodie E.L."/>
            <person name="Williams K.H."/>
            <person name="Hubbard S.S."/>
            <person name="Banfield J.F."/>
        </authorList>
    </citation>
    <scope>NUCLEOTIDE SEQUENCE [LARGE SCALE GENOMIC DNA]</scope>
</reference>
<dbReference type="GO" id="GO:0016020">
    <property type="term" value="C:membrane"/>
    <property type="evidence" value="ECO:0007669"/>
    <property type="project" value="UniProtKB-SubCell"/>
</dbReference>
<dbReference type="GO" id="GO:0005385">
    <property type="term" value="F:zinc ion transmembrane transporter activity"/>
    <property type="evidence" value="ECO:0007669"/>
    <property type="project" value="TreeGrafter"/>
</dbReference>
<evidence type="ECO:0000256" key="3">
    <source>
        <dbReference type="ARBA" id="ARBA00022989"/>
    </source>
</evidence>
<keyword evidence="4 5" id="KW-0472">Membrane</keyword>
<dbReference type="EMBL" id="MGDB01000076">
    <property type="protein sequence ID" value="OGL41146.1"/>
    <property type="molecule type" value="Genomic_DNA"/>
</dbReference>
<dbReference type="PANTHER" id="PTHR11040">
    <property type="entry name" value="ZINC/IRON TRANSPORTER"/>
    <property type="match status" value="1"/>
</dbReference>
<evidence type="ECO:0000313" key="7">
    <source>
        <dbReference type="Proteomes" id="UP000178526"/>
    </source>
</evidence>
<evidence type="ECO:0000256" key="4">
    <source>
        <dbReference type="ARBA" id="ARBA00023136"/>
    </source>
</evidence>
<dbReference type="Proteomes" id="UP000178526">
    <property type="component" value="Unassembled WGS sequence"/>
</dbReference>
<evidence type="ECO:0008006" key="8">
    <source>
        <dbReference type="Google" id="ProtNLM"/>
    </source>
</evidence>
<evidence type="ECO:0000256" key="2">
    <source>
        <dbReference type="ARBA" id="ARBA00022692"/>
    </source>
</evidence>
<feature type="transmembrane region" description="Helical" evidence="5">
    <location>
        <begin position="16"/>
        <end position="35"/>
    </location>
</feature>
<feature type="transmembrane region" description="Helical" evidence="5">
    <location>
        <begin position="80"/>
        <end position="104"/>
    </location>
</feature>
<feature type="transmembrane region" description="Helical" evidence="5">
    <location>
        <begin position="143"/>
        <end position="166"/>
    </location>
</feature>
<keyword evidence="2 5" id="KW-0812">Transmembrane</keyword>
<feature type="transmembrane region" description="Helical" evidence="5">
    <location>
        <begin position="205"/>
        <end position="221"/>
    </location>
</feature>
<dbReference type="PANTHER" id="PTHR11040:SF44">
    <property type="entry name" value="PROTEIN ZNTC-RELATED"/>
    <property type="match status" value="1"/>
</dbReference>
<name>A0A1F7RHU8_9BACT</name>
<comment type="caution">
    <text evidence="6">The sequence shown here is derived from an EMBL/GenBank/DDBJ whole genome shotgun (WGS) entry which is preliminary data.</text>
</comment>
<keyword evidence="3 5" id="KW-1133">Transmembrane helix</keyword>
<dbReference type="InterPro" id="IPR003689">
    <property type="entry name" value="ZIP"/>
</dbReference>
<accession>A0A1F7RHU8</accession>